<dbReference type="GO" id="GO:0016651">
    <property type="term" value="F:oxidoreductase activity, acting on NAD(P)H"/>
    <property type="evidence" value="ECO:0007669"/>
    <property type="project" value="TreeGrafter"/>
</dbReference>
<dbReference type="EMBL" id="FMHZ01000002">
    <property type="protein sequence ID" value="SCL52660.1"/>
    <property type="molecule type" value="Genomic_DNA"/>
</dbReference>
<dbReference type="SUPFAM" id="SSF50129">
    <property type="entry name" value="GroES-like"/>
    <property type="match status" value="1"/>
</dbReference>
<organism evidence="3 4">
    <name type="scientific">Micromonospora citrea</name>
    <dbReference type="NCBI Taxonomy" id="47855"/>
    <lineage>
        <taxon>Bacteria</taxon>
        <taxon>Bacillati</taxon>
        <taxon>Actinomycetota</taxon>
        <taxon>Actinomycetes</taxon>
        <taxon>Micromonosporales</taxon>
        <taxon>Micromonosporaceae</taxon>
        <taxon>Micromonospora</taxon>
    </lineage>
</organism>
<keyword evidence="2" id="KW-0560">Oxidoreductase</keyword>
<evidence type="ECO:0000313" key="3">
    <source>
        <dbReference type="EMBL" id="SCL52660.1"/>
    </source>
</evidence>
<dbReference type="Gene3D" id="3.90.180.10">
    <property type="entry name" value="Medium-chain alcohol dehydrogenases, catalytic domain"/>
    <property type="match status" value="1"/>
</dbReference>
<evidence type="ECO:0000256" key="2">
    <source>
        <dbReference type="ARBA" id="ARBA00023002"/>
    </source>
</evidence>
<dbReference type="InterPro" id="IPR011032">
    <property type="entry name" value="GroES-like_sf"/>
</dbReference>
<keyword evidence="4" id="KW-1185">Reference proteome</keyword>
<dbReference type="PANTHER" id="PTHR48106">
    <property type="entry name" value="QUINONE OXIDOREDUCTASE PIG3-RELATED"/>
    <property type="match status" value="1"/>
</dbReference>
<proteinExistence type="predicted"/>
<dbReference type="OrthoDB" id="3980085at2"/>
<sequence length="384" mass="42928">MATTKAWVLHATEPGSELTRGQLTLEQIPVRRPGEGEVLVEPLVGCWEANMEHAISRHPVDVARQRGDDRIVLGTCGVVRVLAAGPGVRGLREGQQCLWIPFGVIDRNGYAERICAYDAPGSPGLLCGRFVTEARLLVPLPEQSRHPVERWAPFARYFTAWDNWRVARRCWEAQVDDHWDEPPLVLGWGGGVVWAQLELARRDGFRTAMVSGRDSRLAAIAASGATPIDRREFPDLDYDVARASGDPDAMDRHRDSKRRFVERVMEISGGQGVSIFLDNMGGGLHRVTLQSLARESVLATVGWKHGMRLSNLRAVECIGRHIHVHTHAWRFQDCARIRDVQESTGWLPEINEPVASFDAIPQLAEAYSRDAFDSYFPLYEVTPA</sequence>
<dbReference type="GO" id="GO:0070402">
    <property type="term" value="F:NADPH binding"/>
    <property type="evidence" value="ECO:0007669"/>
    <property type="project" value="TreeGrafter"/>
</dbReference>
<dbReference type="AlphaFoldDB" id="A0A1C6UF04"/>
<dbReference type="RefSeq" id="WP_091097023.1">
    <property type="nucleotide sequence ID" value="NZ_FMHZ01000002.1"/>
</dbReference>
<dbReference type="PANTHER" id="PTHR48106:SF18">
    <property type="entry name" value="QUINONE OXIDOREDUCTASE PIG3"/>
    <property type="match status" value="1"/>
</dbReference>
<accession>A0A1C6UF04</accession>
<evidence type="ECO:0000313" key="4">
    <source>
        <dbReference type="Proteomes" id="UP000199001"/>
    </source>
</evidence>
<dbReference type="InterPro" id="IPR036291">
    <property type="entry name" value="NAD(P)-bd_dom_sf"/>
</dbReference>
<gene>
    <name evidence="3" type="ORF">GA0070606_1993</name>
</gene>
<protein>
    <submittedName>
        <fullName evidence="3">NADPH:quinone reductase</fullName>
    </submittedName>
</protein>
<name>A0A1C6UF04_9ACTN</name>
<dbReference type="Gene3D" id="3.40.50.720">
    <property type="entry name" value="NAD(P)-binding Rossmann-like Domain"/>
    <property type="match status" value="1"/>
</dbReference>
<dbReference type="STRING" id="47855.GA0070606_1993"/>
<dbReference type="SUPFAM" id="SSF51735">
    <property type="entry name" value="NAD(P)-binding Rossmann-fold domains"/>
    <property type="match status" value="1"/>
</dbReference>
<reference evidence="4" key="1">
    <citation type="submission" date="2016-06" db="EMBL/GenBank/DDBJ databases">
        <authorList>
            <person name="Varghese N."/>
            <person name="Submissions Spin"/>
        </authorList>
    </citation>
    <scope>NUCLEOTIDE SEQUENCE [LARGE SCALE GENOMIC DNA]</scope>
    <source>
        <strain evidence="4">DSM 43903</strain>
    </source>
</reference>
<dbReference type="Proteomes" id="UP000199001">
    <property type="component" value="Unassembled WGS sequence"/>
</dbReference>
<evidence type="ECO:0000256" key="1">
    <source>
        <dbReference type="ARBA" id="ARBA00022857"/>
    </source>
</evidence>
<keyword evidence="1" id="KW-0521">NADP</keyword>